<feature type="region of interest" description="Disordered" evidence="1">
    <location>
        <begin position="156"/>
        <end position="187"/>
    </location>
</feature>
<evidence type="ECO:0000256" key="1">
    <source>
        <dbReference type="SAM" id="MobiDB-lite"/>
    </source>
</evidence>
<feature type="compositionally biased region" description="Basic and acidic residues" evidence="1">
    <location>
        <begin position="169"/>
        <end position="184"/>
    </location>
</feature>
<gene>
    <name evidence="2" type="ORF">PAN0_020d5946</name>
</gene>
<dbReference type="EMBL" id="DF830087">
    <property type="protein sequence ID" value="GAK67717.1"/>
    <property type="molecule type" value="Genomic_DNA"/>
</dbReference>
<dbReference type="AlphaFoldDB" id="A0A081CM21"/>
<dbReference type="GeneID" id="26306784"/>
<accession>A0A081CM21</accession>
<sequence length="324" mass="35644">MLVPFVGFFCSGRSQRHEANSIAAAMALGQLQPSHRAVLPKIPSQPKSNGSSSLAALTPTRPDPGPPEALASRTLLDFLAWPTQPSLWLALRHPWGHASQSAAEIVTFFLRPRRVRRALEFGEPSAAPSLSAPVHRRWPTLAVKAKGWDQRAAATGLEVGRRAAQRNQEASRRKPLHGESEPRQPHSLAAAVAAASGRVAGEAVPVGSRLRASFELDIVRSLTDPSFFKTYRFIMARYIEDALKHDRRFCDALDAHRYLDIQPTTSESHNEEVDQLVADQGFASSPPFLRRLNGSIWTATPSRKIRRSCLAAPTGRLCCSMHYP</sequence>
<dbReference type="Proteomes" id="UP000053758">
    <property type="component" value="Unassembled WGS sequence"/>
</dbReference>
<organism evidence="2 3">
    <name type="scientific">Pseudozyma antarctica</name>
    <name type="common">Yeast</name>
    <name type="synonym">Candida antarctica</name>
    <dbReference type="NCBI Taxonomy" id="84753"/>
    <lineage>
        <taxon>Eukaryota</taxon>
        <taxon>Fungi</taxon>
        <taxon>Dikarya</taxon>
        <taxon>Basidiomycota</taxon>
        <taxon>Ustilaginomycotina</taxon>
        <taxon>Ustilaginomycetes</taxon>
        <taxon>Ustilaginales</taxon>
        <taxon>Ustilaginaceae</taxon>
        <taxon>Moesziomyces</taxon>
    </lineage>
</organism>
<proteinExistence type="predicted"/>
<keyword evidence="3" id="KW-1185">Reference proteome</keyword>
<feature type="region of interest" description="Disordered" evidence="1">
    <location>
        <begin position="40"/>
        <end position="67"/>
    </location>
</feature>
<dbReference type="RefSeq" id="XP_014654126.1">
    <property type="nucleotide sequence ID" value="XM_014798640.1"/>
</dbReference>
<evidence type="ECO:0000313" key="2">
    <source>
        <dbReference type="EMBL" id="GAK67717.1"/>
    </source>
</evidence>
<reference evidence="3" key="1">
    <citation type="journal article" date="2014" name="Genome Announc.">
        <title>Draft Genome Sequence of the Yeast Pseudozyma antarctica Type Strain JCM10317, a Producer of the Glycolipid Biosurfactants, Mannosylerythritol Lipids.</title>
        <authorList>
            <person name="Saika A."/>
            <person name="Koike H."/>
            <person name="Hori T."/>
            <person name="Fukuoka T."/>
            <person name="Sato S."/>
            <person name="Habe H."/>
            <person name="Kitamoto D."/>
            <person name="Morita T."/>
        </authorList>
    </citation>
    <scope>NUCLEOTIDE SEQUENCE [LARGE SCALE GENOMIC DNA]</scope>
    <source>
        <strain evidence="3">JCM 10317</strain>
    </source>
</reference>
<protein>
    <submittedName>
        <fullName evidence="2">Uncharacterized protein</fullName>
    </submittedName>
</protein>
<feature type="compositionally biased region" description="Polar residues" evidence="1">
    <location>
        <begin position="45"/>
        <end position="55"/>
    </location>
</feature>
<evidence type="ECO:0000313" key="3">
    <source>
        <dbReference type="Proteomes" id="UP000053758"/>
    </source>
</evidence>
<name>A0A081CM21_PSEA2</name>
<dbReference type="HOGENOM" id="CLU_857881_0_0_1"/>